<evidence type="ECO:0000256" key="1">
    <source>
        <dbReference type="SAM" id="Coils"/>
    </source>
</evidence>
<keyword evidence="2" id="KW-0472">Membrane</keyword>
<feature type="transmembrane region" description="Helical" evidence="2">
    <location>
        <begin position="211"/>
        <end position="231"/>
    </location>
</feature>
<accession>A0A6C0I6V7</accession>
<dbReference type="AlphaFoldDB" id="A0A6C0I6V7"/>
<proteinExistence type="predicted"/>
<feature type="transmembrane region" description="Helical" evidence="2">
    <location>
        <begin position="187"/>
        <end position="205"/>
    </location>
</feature>
<evidence type="ECO:0000313" key="3">
    <source>
        <dbReference type="EMBL" id="QHT88539.1"/>
    </source>
</evidence>
<dbReference type="EMBL" id="MN740118">
    <property type="protein sequence ID" value="QHT88539.1"/>
    <property type="molecule type" value="Genomic_DNA"/>
</dbReference>
<evidence type="ECO:0000256" key="2">
    <source>
        <dbReference type="SAM" id="Phobius"/>
    </source>
</evidence>
<name>A0A6C0I6V7_9ZZZZ</name>
<organism evidence="3">
    <name type="scientific">viral metagenome</name>
    <dbReference type="NCBI Taxonomy" id="1070528"/>
    <lineage>
        <taxon>unclassified sequences</taxon>
        <taxon>metagenomes</taxon>
        <taxon>organismal metagenomes</taxon>
    </lineage>
</organism>
<protein>
    <submittedName>
        <fullName evidence="3">Uncharacterized protein</fullName>
    </submittedName>
</protein>
<sequence>MPTLSKYTVPKTNNDLEQINTDNDSNNENDYQINWSAMNKIINRKNAATSNTTNNINFSQGTEQTISNISDLQTIEMKLYESLDNPNLTQEQRSQIIDKINQISQTRMTLYKGISNMASAYQQNVTTSNNSIQEQRLAIDIVEHELNVAKKRLNLLQEQKYNKLRLVEINTYYGKQYNAYKEIAKQVVYICILVLIIVILGKKGILPTNLYITINGIIITIGAIIIGKQIIKLFNRDNMNFDEYDWYFDKSKAPTPTASGDGSSVSNPWATPNIACVGAECCVQSDGFVYDSNQNICVLGSTTNSALPSASTTASSVSANTPS</sequence>
<keyword evidence="2" id="KW-0812">Transmembrane</keyword>
<keyword evidence="2" id="KW-1133">Transmembrane helix</keyword>
<feature type="coiled-coil region" evidence="1">
    <location>
        <begin position="132"/>
        <end position="159"/>
    </location>
</feature>
<keyword evidence="1" id="KW-0175">Coiled coil</keyword>
<reference evidence="3" key="1">
    <citation type="journal article" date="2020" name="Nature">
        <title>Giant virus diversity and host interactions through global metagenomics.</title>
        <authorList>
            <person name="Schulz F."/>
            <person name="Roux S."/>
            <person name="Paez-Espino D."/>
            <person name="Jungbluth S."/>
            <person name="Walsh D.A."/>
            <person name="Denef V.J."/>
            <person name="McMahon K.D."/>
            <person name="Konstantinidis K.T."/>
            <person name="Eloe-Fadrosh E.A."/>
            <person name="Kyrpides N.C."/>
            <person name="Woyke T."/>
        </authorList>
    </citation>
    <scope>NUCLEOTIDE SEQUENCE</scope>
    <source>
        <strain evidence="3">GVMAG-M-3300023184-51</strain>
    </source>
</reference>